<keyword evidence="2" id="KW-1185">Reference proteome</keyword>
<dbReference type="AlphaFoldDB" id="A0AAE1Z8K3"/>
<evidence type="ECO:0000313" key="2">
    <source>
        <dbReference type="Proteomes" id="UP001292079"/>
    </source>
</evidence>
<dbReference type="EMBL" id="JALJAT010000006">
    <property type="protein sequence ID" value="KAK4468899.1"/>
    <property type="molecule type" value="Genomic_DNA"/>
</dbReference>
<proteinExistence type="predicted"/>
<reference evidence="1" key="2">
    <citation type="journal article" date="2023" name="Infect Dis Poverty">
        <title>Chromosome-scale genome of the human blood fluke Schistosoma mekongi and its implications for public health.</title>
        <authorList>
            <person name="Zhou M."/>
            <person name="Xu L."/>
            <person name="Xu D."/>
            <person name="Chen W."/>
            <person name="Khan J."/>
            <person name="Hu Y."/>
            <person name="Huang H."/>
            <person name="Wei H."/>
            <person name="Zhang Y."/>
            <person name="Chusongsang P."/>
            <person name="Tanasarnprasert K."/>
            <person name="Hu X."/>
            <person name="Limpanont Y."/>
            <person name="Lv Z."/>
        </authorList>
    </citation>
    <scope>NUCLEOTIDE SEQUENCE</scope>
    <source>
        <strain evidence="1">LV_2022a</strain>
    </source>
</reference>
<organism evidence="1 2">
    <name type="scientific">Schistosoma mekongi</name>
    <name type="common">Parasitic worm</name>
    <dbReference type="NCBI Taxonomy" id="38744"/>
    <lineage>
        <taxon>Eukaryota</taxon>
        <taxon>Metazoa</taxon>
        <taxon>Spiralia</taxon>
        <taxon>Lophotrochozoa</taxon>
        <taxon>Platyhelminthes</taxon>
        <taxon>Trematoda</taxon>
        <taxon>Digenea</taxon>
        <taxon>Strigeidida</taxon>
        <taxon>Schistosomatoidea</taxon>
        <taxon>Schistosomatidae</taxon>
        <taxon>Schistosoma</taxon>
    </lineage>
</organism>
<evidence type="ECO:0000313" key="1">
    <source>
        <dbReference type="EMBL" id="KAK4468899.1"/>
    </source>
</evidence>
<protein>
    <submittedName>
        <fullName evidence="1">Uncharacterized protein</fullName>
    </submittedName>
</protein>
<name>A0AAE1Z8K3_SCHME</name>
<comment type="caution">
    <text evidence="1">The sequence shown here is derived from an EMBL/GenBank/DDBJ whole genome shotgun (WGS) entry which is preliminary data.</text>
</comment>
<accession>A0AAE1Z8K3</accession>
<reference evidence="1" key="1">
    <citation type="submission" date="2022-04" db="EMBL/GenBank/DDBJ databases">
        <authorList>
            <person name="Xu L."/>
            <person name="Lv Z."/>
        </authorList>
    </citation>
    <scope>NUCLEOTIDE SEQUENCE</scope>
    <source>
        <strain evidence="1">LV_2022a</strain>
    </source>
</reference>
<gene>
    <name evidence="1" type="ORF">MN116_008059</name>
</gene>
<sequence>MLCSCVSDVRRVLNDELREAEYNINQTNIEARAALIETSQQMSRIVNLYSINTLEINNYVECRIFSHRDSFSLEYKQRGLQYIESLRHRFNNRTFNAFETWNETLQRPFPFRRFRTEQACENYRGLIPRVPPEQTEILYAKVDNAYRANLLYIISRRKLITHNFLL</sequence>
<dbReference type="Proteomes" id="UP001292079">
    <property type="component" value="Unassembled WGS sequence"/>
</dbReference>